<dbReference type="CDD" id="cd12334">
    <property type="entry name" value="RRM1_SF3B4"/>
    <property type="match status" value="1"/>
</dbReference>
<evidence type="ECO:0000256" key="7">
    <source>
        <dbReference type="ARBA" id="ARBA00022884"/>
    </source>
</evidence>
<comment type="similarity">
    <text evidence="11">Belongs to the enoyl-CoA hydratase/isomerase family.</text>
</comment>
<dbReference type="GO" id="GO:0006397">
    <property type="term" value="P:mRNA processing"/>
    <property type="evidence" value="ECO:0007669"/>
    <property type="project" value="UniProtKB-KW"/>
</dbReference>
<dbReference type="EC" id="3.1.2.4" evidence="11"/>
<comment type="subcellular location">
    <subcellularLocation>
        <location evidence="1">Nucleus</location>
    </subcellularLocation>
</comment>
<dbReference type="InterPro" id="IPR032259">
    <property type="entry name" value="HIBYL-CoA-H"/>
</dbReference>
<comment type="pathway">
    <text evidence="11">Amino-acid degradation; L-valine degradation.</text>
</comment>
<evidence type="ECO:0000256" key="12">
    <source>
        <dbReference type="SAM" id="MobiDB-lite"/>
    </source>
</evidence>
<organism evidence="14 15">
    <name type="scientific">Prunus armeniaca</name>
    <name type="common">Apricot</name>
    <name type="synonym">Armeniaca vulgaris</name>
    <dbReference type="NCBI Taxonomy" id="36596"/>
    <lineage>
        <taxon>Eukaryota</taxon>
        <taxon>Viridiplantae</taxon>
        <taxon>Streptophyta</taxon>
        <taxon>Embryophyta</taxon>
        <taxon>Tracheophyta</taxon>
        <taxon>Spermatophyta</taxon>
        <taxon>Magnoliopsida</taxon>
        <taxon>eudicotyledons</taxon>
        <taxon>Gunneridae</taxon>
        <taxon>Pentapetalae</taxon>
        <taxon>rosids</taxon>
        <taxon>fabids</taxon>
        <taxon>Rosales</taxon>
        <taxon>Rosaceae</taxon>
        <taxon>Amygdaloideae</taxon>
        <taxon>Amygdaleae</taxon>
        <taxon>Prunus</taxon>
    </lineage>
</organism>
<dbReference type="InterPro" id="IPR029045">
    <property type="entry name" value="ClpP/crotonase-like_dom_sf"/>
</dbReference>
<evidence type="ECO:0000256" key="11">
    <source>
        <dbReference type="RuleBase" id="RU369070"/>
    </source>
</evidence>
<dbReference type="AlphaFoldDB" id="A0A6J5U2G7"/>
<name>A0A6J5U2G7_PRUAR</name>
<dbReference type="SUPFAM" id="SSF52096">
    <property type="entry name" value="ClpP/crotonase"/>
    <property type="match status" value="1"/>
</dbReference>
<dbReference type="SUPFAM" id="SSF54928">
    <property type="entry name" value="RNA-binding domain, RBD"/>
    <property type="match status" value="1"/>
</dbReference>
<evidence type="ECO:0000256" key="2">
    <source>
        <dbReference type="ARBA" id="ARBA00008363"/>
    </source>
</evidence>
<keyword evidence="3" id="KW-0507">mRNA processing</keyword>
<feature type="domain" description="RRM" evidence="13">
    <location>
        <begin position="534"/>
        <end position="613"/>
    </location>
</feature>
<protein>
    <recommendedName>
        <fullName evidence="11">3-hydroxyisobutyryl-CoA hydrolase</fullName>
        <shortName evidence="11">HIB-CoA hydrolase</shortName>
        <shortName evidence="11">HIBYL-CoA-H</shortName>
        <ecNumber evidence="11">3.1.2.4</ecNumber>
    </recommendedName>
    <alternativeName>
        <fullName evidence="11">3-hydroxyisobutyryl-coenzyme A hydrolase</fullName>
    </alternativeName>
</protein>
<dbReference type="InterPro" id="IPR045004">
    <property type="entry name" value="ECH_dom"/>
</dbReference>
<dbReference type="PANTHER" id="PTHR43176:SF4">
    <property type="entry name" value="3-HYDROXYISOBUTYRYL-COA HYDROLASE-LIKE PROTEIN 1, MITOCHONDRIAL"/>
    <property type="match status" value="1"/>
</dbReference>
<dbReference type="CDD" id="cd12335">
    <property type="entry name" value="RRM2_SF3B4"/>
    <property type="match status" value="1"/>
</dbReference>
<feature type="compositionally biased region" description="Pro residues" evidence="12">
    <location>
        <begin position="710"/>
        <end position="745"/>
    </location>
</feature>
<dbReference type="GO" id="GO:0003723">
    <property type="term" value="F:RNA binding"/>
    <property type="evidence" value="ECO:0007669"/>
    <property type="project" value="UniProtKB-UniRule"/>
</dbReference>
<evidence type="ECO:0000313" key="15">
    <source>
        <dbReference type="Proteomes" id="UP000507222"/>
    </source>
</evidence>
<comment type="function">
    <text evidence="11">Hydrolyzes 3-hydroxyisobutyryl-CoA (HIBYL-CoA), a saline catabolite. Has high activity toward isobutyryl-CoA. Could be an isobutyryl-CoA dehydrogenase that functions in valine catabolism.</text>
</comment>
<dbReference type="Proteomes" id="UP000507222">
    <property type="component" value="Unassembled WGS sequence"/>
</dbReference>
<evidence type="ECO:0000256" key="4">
    <source>
        <dbReference type="ARBA" id="ARBA00022728"/>
    </source>
</evidence>
<dbReference type="InterPro" id="IPR000504">
    <property type="entry name" value="RRM_dom"/>
</dbReference>
<evidence type="ECO:0000256" key="10">
    <source>
        <dbReference type="PROSITE-ProRule" id="PRU00176"/>
    </source>
</evidence>
<dbReference type="FunFam" id="3.90.226.10:FF:000027">
    <property type="entry name" value="Probable 3-hydroxyisobutyryl-CoA hydrolase 2"/>
    <property type="match status" value="1"/>
</dbReference>
<keyword evidence="5" id="KW-0677">Repeat</keyword>
<feature type="compositionally biased region" description="Basic and acidic residues" evidence="12">
    <location>
        <begin position="406"/>
        <end position="427"/>
    </location>
</feature>
<keyword evidence="8" id="KW-0508">mRNA splicing</keyword>
<feature type="compositionally biased region" description="Pro residues" evidence="12">
    <location>
        <begin position="771"/>
        <end position="787"/>
    </location>
</feature>
<feature type="compositionally biased region" description="Low complexity" evidence="12">
    <location>
        <begin position="687"/>
        <end position="709"/>
    </location>
</feature>
<dbReference type="Pfam" id="PF16113">
    <property type="entry name" value="ECH_2"/>
    <property type="match status" value="1"/>
</dbReference>
<dbReference type="InterPro" id="IPR012677">
    <property type="entry name" value="Nucleotide-bd_a/b_plait_sf"/>
</dbReference>
<dbReference type="CDD" id="cd06558">
    <property type="entry name" value="crotonase-like"/>
    <property type="match status" value="1"/>
</dbReference>
<keyword evidence="4" id="KW-0747">Spliceosome</keyword>
<keyword evidence="9" id="KW-0539">Nucleus</keyword>
<feature type="region of interest" description="Disordered" evidence="12">
    <location>
        <begin position="400"/>
        <end position="435"/>
    </location>
</feature>
<keyword evidence="7 10" id="KW-0694">RNA-binding</keyword>
<gene>
    <name evidence="14" type="ORF">CURHAP_LOCUS15320</name>
</gene>
<evidence type="ECO:0000256" key="6">
    <source>
        <dbReference type="ARBA" id="ARBA00022801"/>
    </source>
</evidence>
<dbReference type="InterPro" id="IPR035979">
    <property type="entry name" value="RBD_domain_sf"/>
</dbReference>
<evidence type="ECO:0000256" key="5">
    <source>
        <dbReference type="ARBA" id="ARBA00022737"/>
    </source>
</evidence>
<dbReference type="PANTHER" id="PTHR43176">
    <property type="entry name" value="3-HYDROXYISOBUTYRYL-COA HYDROLASE-RELATED"/>
    <property type="match status" value="1"/>
</dbReference>
<dbReference type="FunFam" id="3.30.70.330:FF:000059">
    <property type="entry name" value="splicing factor 3B subunit 4"/>
    <property type="match status" value="1"/>
</dbReference>
<dbReference type="InterPro" id="IPR034159">
    <property type="entry name" value="SF3B4_RRM2"/>
</dbReference>
<dbReference type="Gene3D" id="3.30.70.330">
    <property type="match status" value="2"/>
</dbReference>
<feature type="compositionally biased region" description="Basic and acidic residues" evidence="12">
    <location>
        <begin position="615"/>
        <end position="624"/>
    </location>
</feature>
<dbReference type="Gene3D" id="3.90.226.10">
    <property type="entry name" value="2-enoyl-CoA Hydratase, Chain A, domain 1"/>
    <property type="match status" value="1"/>
</dbReference>
<evidence type="ECO:0000256" key="8">
    <source>
        <dbReference type="ARBA" id="ARBA00023187"/>
    </source>
</evidence>
<proteinExistence type="inferred from homology"/>
<reference evidence="14 15" key="1">
    <citation type="submission" date="2020-05" db="EMBL/GenBank/DDBJ databases">
        <authorList>
            <person name="Campoy J."/>
            <person name="Schneeberger K."/>
            <person name="Spophaly S."/>
        </authorList>
    </citation>
    <scope>NUCLEOTIDE SEQUENCE [LARGE SCALE GENOMIC DNA]</scope>
    <source>
        <strain evidence="14">PruArmRojPasFocal</strain>
    </source>
</reference>
<dbReference type="GO" id="GO:0005681">
    <property type="term" value="C:spliceosomal complex"/>
    <property type="evidence" value="ECO:0007669"/>
    <property type="project" value="UniProtKB-KW"/>
</dbReference>
<dbReference type="Pfam" id="PF00076">
    <property type="entry name" value="RRM_1"/>
    <property type="match status" value="2"/>
</dbReference>
<feature type="region of interest" description="Disordered" evidence="12">
    <location>
        <begin position="615"/>
        <end position="787"/>
    </location>
</feature>
<dbReference type="SMART" id="SM00360">
    <property type="entry name" value="RRM"/>
    <property type="match status" value="2"/>
</dbReference>
<feature type="domain" description="RRM" evidence="13">
    <location>
        <begin position="447"/>
        <end position="525"/>
    </location>
</feature>
<keyword evidence="6 11" id="KW-0378">Hydrolase</keyword>
<dbReference type="NCBIfam" id="NF004127">
    <property type="entry name" value="PRK05617.1"/>
    <property type="match status" value="1"/>
</dbReference>
<comment type="catalytic activity">
    <reaction evidence="11">
        <text>3-hydroxy-2-methylpropanoyl-CoA + H2O = 3-hydroxy-2-methylpropanoate + CoA + H(+)</text>
        <dbReference type="Rhea" id="RHEA:20888"/>
        <dbReference type="ChEBI" id="CHEBI:11805"/>
        <dbReference type="ChEBI" id="CHEBI:15377"/>
        <dbReference type="ChEBI" id="CHEBI:15378"/>
        <dbReference type="ChEBI" id="CHEBI:57287"/>
        <dbReference type="ChEBI" id="CHEBI:57340"/>
        <dbReference type="EC" id="3.1.2.4"/>
    </reaction>
</comment>
<comment type="similarity">
    <text evidence="2">Belongs to the SF3B4 family.</text>
</comment>
<evidence type="ECO:0000313" key="14">
    <source>
        <dbReference type="EMBL" id="CAB4269604.1"/>
    </source>
</evidence>
<dbReference type="GO" id="GO:0003860">
    <property type="term" value="F:3-hydroxyisobutyryl-CoA hydrolase activity"/>
    <property type="evidence" value="ECO:0007669"/>
    <property type="project" value="UniProtKB-UniRule"/>
</dbReference>
<evidence type="ECO:0000256" key="1">
    <source>
        <dbReference type="ARBA" id="ARBA00004123"/>
    </source>
</evidence>
<dbReference type="InterPro" id="IPR034158">
    <property type="entry name" value="SF3B4_RRM1"/>
</dbReference>
<dbReference type="GO" id="GO:0008380">
    <property type="term" value="P:RNA splicing"/>
    <property type="evidence" value="ECO:0007669"/>
    <property type="project" value="UniProtKB-KW"/>
</dbReference>
<accession>A0A6J5U2G7</accession>
<dbReference type="EMBL" id="CAEKDK010000002">
    <property type="protein sequence ID" value="CAB4269604.1"/>
    <property type="molecule type" value="Genomic_DNA"/>
</dbReference>
<evidence type="ECO:0000259" key="13">
    <source>
        <dbReference type="PROSITE" id="PS50102"/>
    </source>
</evidence>
<evidence type="ECO:0000256" key="9">
    <source>
        <dbReference type="ARBA" id="ARBA00023242"/>
    </source>
</evidence>
<evidence type="ECO:0000256" key="3">
    <source>
        <dbReference type="ARBA" id="ARBA00022664"/>
    </source>
</evidence>
<sequence length="787" mass="86766">MQRFKAASLVRNGLHNCRLLSHCRGLCSLPDHALNDDLGHQVLVEGKAWSRTAILNRPSALNALTTAMGARLQKLYKSWEDNPDIGFIVMKGSGKAFCAGGDVVYLYHMINKGKIEECKQFFSTLYAFMYMVGTCLKPHVAILNGITMGGGAGVSIPGTFRIATDKTVFATPETLIGFHPDAGASFYLSHLPGHLGEFVALTGERLNGLDMIASGLATHYLHSSRLPLIEEELGKIVTDDPSVIEASLDKYGELVYPDEKSVLHRIELVDKCFSHDTVEEIIDALECEAGRTNDAWCTSTLKRLKEVSPLSLKVALRSIREGRFQTLDQCLVREYRMSLQSITKQVSNDFCEGVRARVVEKDFAPKWDPPSVEKVSNDMVDQYFSPLTNLTSADSLISSALQSKQAQRERERERREREERERERENDDSGVGANLLGQHSAERNQDATAYVGNLDPQVSEELLWELFVQAGPVVNVYVPKDRVTNLHQGYGFVEFRSEEDADYAIKVLNMIKLYGKPIRVNKASQDKKSLDVGANLFVGNLDVDVDEKLLYDTFSAFGVIVTNPKIMRDPETGNSRGFGFISYDSFEASDAAIEAMNGQYLCNRQITVSYAYKKDTKGERHGTPAERVLAASNPTSKSRPHTLFASGPPTLANGPQSNGTMGAPVPPRPFANGGVGLPPLRPPPPQGMAFPPMQMSVQPAWQGQPQQPGQMPPPQMQQFRPPPPNMPQPPPQGAPAPPRSLPPPMAMGNQQPMWRPPPPQMRPPNMQHASMPPPPPLNNPPLPPPMS</sequence>
<dbReference type="FunFam" id="3.30.70.330:FF:000121">
    <property type="entry name" value="Splicing factor 3b subunit 4"/>
    <property type="match status" value="1"/>
</dbReference>
<dbReference type="PROSITE" id="PS50102">
    <property type="entry name" value="RRM"/>
    <property type="match status" value="2"/>
</dbReference>
<dbReference type="GO" id="GO:0006574">
    <property type="term" value="P:L-valine catabolic process"/>
    <property type="evidence" value="ECO:0007669"/>
    <property type="project" value="UniProtKB-UniRule"/>
</dbReference>